<dbReference type="AlphaFoldDB" id="A0A383DH90"/>
<name>A0A383DH90_9ZZZZ</name>
<sequence length="62" mass="6760">MERDMEDNSFQIGDVVVGFDDIHYITGEITKKSETADGENTYLVASAEGSAAWVSDEDICLA</sequence>
<gene>
    <name evidence="1" type="ORF">METZ01_LOCUS496544</name>
</gene>
<evidence type="ECO:0008006" key="2">
    <source>
        <dbReference type="Google" id="ProtNLM"/>
    </source>
</evidence>
<protein>
    <recommendedName>
        <fullName evidence="2">Hypervirulence associated protein TUDOR domain-containing protein</fullName>
    </recommendedName>
</protein>
<organism evidence="1">
    <name type="scientific">marine metagenome</name>
    <dbReference type="NCBI Taxonomy" id="408172"/>
    <lineage>
        <taxon>unclassified sequences</taxon>
        <taxon>metagenomes</taxon>
        <taxon>ecological metagenomes</taxon>
    </lineage>
</organism>
<reference evidence="1" key="1">
    <citation type="submission" date="2018-05" db="EMBL/GenBank/DDBJ databases">
        <authorList>
            <person name="Lanie J.A."/>
            <person name="Ng W.-L."/>
            <person name="Kazmierczak K.M."/>
            <person name="Andrzejewski T.M."/>
            <person name="Davidsen T.M."/>
            <person name="Wayne K.J."/>
            <person name="Tettelin H."/>
            <person name="Glass J.I."/>
            <person name="Rusch D."/>
            <person name="Podicherti R."/>
            <person name="Tsui H.-C.T."/>
            <person name="Winkler M.E."/>
        </authorList>
    </citation>
    <scope>NUCLEOTIDE SEQUENCE</scope>
</reference>
<accession>A0A383DH90</accession>
<proteinExistence type="predicted"/>
<evidence type="ECO:0000313" key="1">
    <source>
        <dbReference type="EMBL" id="SVE43690.1"/>
    </source>
</evidence>
<dbReference type="EMBL" id="UINC01217195">
    <property type="protein sequence ID" value="SVE43690.1"/>
    <property type="molecule type" value="Genomic_DNA"/>
</dbReference>